<accession>A0ABV6YN23</accession>
<feature type="transmembrane region" description="Helical" evidence="1">
    <location>
        <begin position="211"/>
        <end position="231"/>
    </location>
</feature>
<feature type="transmembrane region" description="Helical" evidence="1">
    <location>
        <begin position="46"/>
        <end position="66"/>
    </location>
</feature>
<sequence>MIVAYSGGVSTRGETSLFTLLMFLIAYAMVARFAGDPMQCVRVRRARPLLLICSVLASLAIIPPAVSLQALVFSRVEIPAKWMEYVLEVVRAESVPELIYAWLVVALGAAVSEEFVFRGVFQNALSNRLGGWAAVLVTSTVFAALHTWRFPAAFVMGFFLGALYLRTRSILVPFAAHLTINSVVVLMQYAIDKKGEDIFPGWLVEDNMAPFLLIVISGLIFVLLMLLIFHLTRTEAARPWSDAGDSR</sequence>
<dbReference type="PANTHER" id="PTHR43592">
    <property type="entry name" value="CAAX AMINO TERMINAL PROTEASE"/>
    <property type="match status" value="1"/>
</dbReference>
<dbReference type="PANTHER" id="PTHR43592:SF15">
    <property type="entry name" value="CAAX AMINO TERMINAL PROTEASE FAMILY PROTEIN"/>
    <property type="match status" value="1"/>
</dbReference>
<keyword evidence="1" id="KW-0812">Transmembrane</keyword>
<evidence type="ECO:0000313" key="4">
    <source>
        <dbReference type="Proteomes" id="UP001594288"/>
    </source>
</evidence>
<dbReference type="Pfam" id="PF02517">
    <property type="entry name" value="Rce1-like"/>
    <property type="match status" value="1"/>
</dbReference>
<feature type="transmembrane region" description="Helical" evidence="1">
    <location>
        <begin position="151"/>
        <end position="167"/>
    </location>
</feature>
<reference evidence="3 4" key="1">
    <citation type="submission" date="2024-09" db="EMBL/GenBank/DDBJ databases">
        <authorList>
            <person name="D'Angelo T."/>
        </authorList>
    </citation>
    <scope>NUCLEOTIDE SEQUENCE [LARGE SCALE GENOMIC DNA]</scope>
    <source>
        <strain evidence="3">SAG AM-311-F02</strain>
    </source>
</reference>
<name>A0ABV6YN23_UNCEI</name>
<protein>
    <submittedName>
        <fullName evidence="3">Lysostaphin resistance A-like protein</fullName>
    </submittedName>
</protein>
<dbReference type="Proteomes" id="UP001594288">
    <property type="component" value="Unassembled WGS sequence"/>
</dbReference>
<evidence type="ECO:0000313" key="3">
    <source>
        <dbReference type="EMBL" id="MFC1799466.1"/>
    </source>
</evidence>
<keyword evidence="4" id="KW-1185">Reference proteome</keyword>
<dbReference type="InterPro" id="IPR003675">
    <property type="entry name" value="Rce1/LyrA-like_dom"/>
</dbReference>
<feature type="domain" description="CAAX prenyl protease 2/Lysostaphin resistance protein A-like" evidence="2">
    <location>
        <begin position="98"/>
        <end position="182"/>
    </location>
</feature>
<keyword evidence="1" id="KW-0472">Membrane</keyword>
<gene>
    <name evidence="3" type="ORF">ACFL2Z_00940</name>
</gene>
<evidence type="ECO:0000259" key="2">
    <source>
        <dbReference type="Pfam" id="PF02517"/>
    </source>
</evidence>
<feature type="transmembrane region" description="Helical" evidence="1">
    <location>
        <begin position="174"/>
        <end position="191"/>
    </location>
</feature>
<feature type="transmembrane region" description="Helical" evidence="1">
    <location>
        <begin position="15"/>
        <end position="34"/>
    </location>
</feature>
<proteinExistence type="predicted"/>
<comment type="caution">
    <text evidence="3">The sequence shown here is derived from an EMBL/GenBank/DDBJ whole genome shotgun (WGS) entry which is preliminary data.</text>
</comment>
<evidence type="ECO:0000256" key="1">
    <source>
        <dbReference type="SAM" id="Phobius"/>
    </source>
</evidence>
<dbReference type="EMBL" id="JBHPEI010000007">
    <property type="protein sequence ID" value="MFC1799466.1"/>
    <property type="molecule type" value="Genomic_DNA"/>
</dbReference>
<organism evidence="3 4">
    <name type="scientific">Eiseniibacteriota bacterium</name>
    <dbReference type="NCBI Taxonomy" id="2212470"/>
    <lineage>
        <taxon>Bacteria</taxon>
        <taxon>Candidatus Eiseniibacteriota</taxon>
    </lineage>
</organism>
<keyword evidence="1" id="KW-1133">Transmembrane helix</keyword>
<feature type="transmembrane region" description="Helical" evidence="1">
    <location>
        <begin position="99"/>
        <end position="117"/>
    </location>
</feature>
<feature type="transmembrane region" description="Helical" evidence="1">
    <location>
        <begin position="129"/>
        <end position="145"/>
    </location>
</feature>